<keyword evidence="1" id="KW-0472">Membrane</keyword>
<keyword evidence="1" id="KW-1133">Transmembrane helix</keyword>
<dbReference type="AlphaFoldDB" id="A0AAN0RKN2"/>
<dbReference type="PANTHER" id="PTHR33121">
    <property type="entry name" value="CYCLIC DI-GMP PHOSPHODIESTERASE PDEF"/>
    <property type="match status" value="1"/>
</dbReference>
<dbReference type="RefSeq" id="WP_052377172.1">
    <property type="nucleotide sequence ID" value="NZ_CP003984.1"/>
</dbReference>
<dbReference type="GO" id="GO:0071111">
    <property type="term" value="F:cyclic-guanylate-specific phosphodiesterase activity"/>
    <property type="evidence" value="ECO:0007669"/>
    <property type="project" value="InterPro"/>
</dbReference>
<organism evidence="3 4">
    <name type="scientific">Planktomarina temperata RCA23</name>
    <dbReference type="NCBI Taxonomy" id="666509"/>
    <lineage>
        <taxon>Bacteria</taxon>
        <taxon>Pseudomonadati</taxon>
        <taxon>Pseudomonadota</taxon>
        <taxon>Alphaproteobacteria</taxon>
        <taxon>Rhodobacterales</taxon>
        <taxon>Paracoccaceae</taxon>
        <taxon>Planktomarina</taxon>
    </lineage>
</organism>
<evidence type="ECO:0000259" key="2">
    <source>
        <dbReference type="PROSITE" id="PS50883"/>
    </source>
</evidence>
<evidence type="ECO:0000313" key="3">
    <source>
        <dbReference type="EMBL" id="AII87901.1"/>
    </source>
</evidence>
<dbReference type="EMBL" id="CP003984">
    <property type="protein sequence ID" value="AII87901.1"/>
    <property type="molecule type" value="Genomic_DNA"/>
</dbReference>
<evidence type="ECO:0000313" key="4">
    <source>
        <dbReference type="Proteomes" id="UP000028680"/>
    </source>
</evidence>
<dbReference type="PROSITE" id="PS50883">
    <property type="entry name" value="EAL"/>
    <property type="match status" value="1"/>
</dbReference>
<keyword evidence="1" id="KW-0812">Transmembrane</keyword>
<evidence type="ECO:0000256" key="1">
    <source>
        <dbReference type="SAM" id="Phobius"/>
    </source>
</evidence>
<dbReference type="Proteomes" id="UP000028680">
    <property type="component" value="Chromosome"/>
</dbReference>
<dbReference type="SUPFAM" id="SSF141868">
    <property type="entry name" value="EAL domain-like"/>
    <property type="match status" value="1"/>
</dbReference>
<dbReference type="SMART" id="SM00052">
    <property type="entry name" value="EAL"/>
    <property type="match status" value="1"/>
</dbReference>
<accession>A0AAN0RKN2</accession>
<protein>
    <submittedName>
        <fullName evidence="3">Diguanylate phosphodiesterase</fullName>
    </submittedName>
</protein>
<dbReference type="Pfam" id="PF00563">
    <property type="entry name" value="EAL"/>
    <property type="match status" value="1"/>
</dbReference>
<sequence length="343" mass="37763">MIAWQNQTAARLHNGLLWALGALCGIALTATLARIFAPEAWLWGAILCAAMAARLLRGAAAKTSTITPPASSKSNLATTQDLKSAFDNREIRPHFQPQVSLSDGRITGMEALARWHHPSQGMVPPLAFLSSVAQAQLWHKLTDTILHDSLSAMRDLEDAGIFVPQVGVNFAQSDLEHPQLVTRILWALDQFDLQPNRLSVEVLESVVVQDAQSPVRHAVNSLAKLGCHIDLDDFGTAQNPFDSLRQLHIDRMKIDRSFVFNIDKDPKKQDMLAAVVLMAQRLNLDTIAEGIETDAERRVVQKLGCGHAQGYGIGRPMPLDQLQNWALQYQQAPHPHTSPAKLA</sequence>
<reference evidence="3 4" key="1">
    <citation type="journal article" date="2014" name="ISME J.">
        <title>Adaptation of an abundant Roseobacter RCA organism to pelagic systems revealed by genomic and transcriptomic analyses.</title>
        <authorList>
            <person name="Voget S."/>
            <person name="Wemheuer B."/>
            <person name="Brinkhoff T."/>
            <person name="Vollmers J."/>
            <person name="Dietrich S."/>
            <person name="Giebel H.A."/>
            <person name="Beardsley C."/>
            <person name="Sardemann C."/>
            <person name="Bakenhus I."/>
            <person name="Billerbeck S."/>
            <person name="Daniel R."/>
            <person name="Simon M."/>
        </authorList>
    </citation>
    <scope>NUCLEOTIDE SEQUENCE [LARGE SCALE GENOMIC DNA]</scope>
    <source>
        <strain evidence="3 4">RCA23</strain>
    </source>
</reference>
<dbReference type="KEGG" id="ptp:RCA23_c23790"/>
<name>A0AAN0RKN2_9RHOB</name>
<dbReference type="InterPro" id="IPR001633">
    <property type="entry name" value="EAL_dom"/>
</dbReference>
<dbReference type="InterPro" id="IPR035919">
    <property type="entry name" value="EAL_sf"/>
</dbReference>
<feature type="domain" description="EAL" evidence="2">
    <location>
        <begin position="75"/>
        <end position="330"/>
    </location>
</feature>
<feature type="transmembrane region" description="Helical" evidence="1">
    <location>
        <begin position="12"/>
        <end position="34"/>
    </location>
</feature>
<gene>
    <name evidence="3" type="ORF">RCA23_c23790</name>
</gene>
<dbReference type="Gene3D" id="3.20.20.450">
    <property type="entry name" value="EAL domain"/>
    <property type="match status" value="1"/>
</dbReference>
<proteinExistence type="predicted"/>
<dbReference type="CDD" id="cd01948">
    <property type="entry name" value="EAL"/>
    <property type="match status" value="1"/>
</dbReference>
<dbReference type="PANTHER" id="PTHR33121:SF70">
    <property type="entry name" value="SIGNALING PROTEIN YKOW"/>
    <property type="match status" value="1"/>
</dbReference>
<keyword evidence="4" id="KW-1185">Reference proteome</keyword>
<dbReference type="InterPro" id="IPR050706">
    <property type="entry name" value="Cyclic-di-GMP_PDE-like"/>
</dbReference>